<reference evidence="1 2" key="1">
    <citation type="submission" date="2022-06" db="EMBL/GenBank/DDBJ databases">
        <title>Fructobacillus taiwanensis sp. nov., isolated from the honeybee.</title>
        <authorList>
            <person name="Chen Y.-S."/>
            <person name="Wang L.-T."/>
            <person name="Lee Y.-S."/>
            <person name="Chang Y.-C."/>
            <person name="Wu H.-C."/>
            <person name="Liao C.-Y."/>
            <person name="Chen W.-H."/>
            <person name="Deng J.-N."/>
            <person name="Wang Y.-H."/>
        </authorList>
    </citation>
    <scope>NUCLEOTIDE SEQUENCE [LARGE SCALE GENOMIC DNA]</scope>
    <source>
        <strain evidence="1 2">W13</strain>
    </source>
</reference>
<name>A0ABT0ZPB4_9LACO</name>
<organism evidence="1 2">
    <name type="scientific">Fructobacillus apis</name>
    <dbReference type="NCBI Taxonomy" id="2935017"/>
    <lineage>
        <taxon>Bacteria</taxon>
        <taxon>Bacillati</taxon>
        <taxon>Bacillota</taxon>
        <taxon>Bacilli</taxon>
        <taxon>Lactobacillales</taxon>
        <taxon>Lactobacillaceae</taxon>
        <taxon>Fructobacillus</taxon>
    </lineage>
</organism>
<evidence type="ECO:0000313" key="2">
    <source>
        <dbReference type="Proteomes" id="UP001523234"/>
    </source>
</evidence>
<proteinExistence type="predicted"/>
<dbReference type="EMBL" id="JAMWYK010000002">
    <property type="protein sequence ID" value="MCO0831824.1"/>
    <property type="molecule type" value="Genomic_DNA"/>
</dbReference>
<sequence>MITLTAYHGTSKKNAARILKEGFINDADSNETKAELARYPNDLGRGVYGYVDESFQSDVCYV</sequence>
<keyword evidence="2" id="KW-1185">Reference proteome</keyword>
<gene>
    <name evidence="1" type="ORF">NFX39_01780</name>
</gene>
<dbReference type="RefSeq" id="WP_252442464.1">
    <property type="nucleotide sequence ID" value="NZ_JAMWYK010000002.1"/>
</dbReference>
<protein>
    <submittedName>
        <fullName evidence="1">Uncharacterized protein</fullName>
    </submittedName>
</protein>
<accession>A0ABT0ZPB4</accession>
<dbReference type="Proteomes" id="UP001523234">
    <property type="component" value="Unassembled WGS sequence"/>
</dbReference>
<comment type="caution">
    <text evidence="1">The sequence shown here is derived from an EMBL/GenBank/DDBJ whole genome shotgun (WGS) entry which is preliminary data.</text>
</comment>
<evidence type="ECO:0000313" key="1">
    <source>
        <dbReference type="EMBL" id="MCO0831824.1"/>
    </source>
</evidence>